<feature type="compositionally biased region" description="Polar residues" evidence="1">
    <location>
        <begin position="475"/>
        <end position="502"/>
    </location>
</feature>
<feature type="compositionally biased region" description="Basic residues" evidence="1">
    <location>
        <begin position="327"/>
        <end position="347"/>
    </location>
</feature>
<feature type="compositionally biased region" description="Basic and acidic residues" evidence="1">
    <location>
        <begin position="184"/>
        <end position="201"/>
    </location>
</feature>
<reference evidence="2" key="2">
    <citation type="submission" date="2024-01" db="EMBL/GenBank/DDBJ databases">
        <title>Comparative genomics of Cryptococcus and Kwoniella reveals pathogenesis evolution and contrasting modes of karyotype evolution via chromosome fusion or intercentromeric recombination.</title>
        <authorList>
            <person name="Coelho M.A."/>
            <person name="David-Palma M."/>
            <person name="Shea T."/>
            <person name="Bowers K."/>
            <person name="McGinley-Smith S."/>
            <person name="Mohammad A.W."/>
            <person name="Gnirke A."/>
            <person name="Yurkov A.M."/>
            <person name="Nowrousian M."/>
            <person name="Sun S."/>
            <person name="Cuomo C.A."/>
            <person name="Heitman J."/>
        </authorList>
    </citation>
    <scope>NUCLEOTIDE SEQUENCE</scope>
    <source>
        <strain evidence="2">CBS 12478</strain>
    </source>
</reference>
<reference evidence="2" key="1">
    <citation type="submission" date="2017-08" db="EMBL/GenBank/DDBJ databases">
        <authorList>
            <person name="Cuomo C."/>
            <person name="Billmyre B."/>
            <person name="Heitman J."/>
        </authorList>
    </citation>
    <scope>NUCLEOTIDE SEQUENCE</scope>
    <source>
        <strain evidence="2">CBS 12478</strain>
    </source>
</reference>
<sequence>MDIPPTQVDLVRALESIDHSDILAHHHDTYGDESDQQQHGLDVVDDGSTLSTHFHTPHTTTDVPPLPLGNTTNNVVVPTETAELDLESWTREQLQAEIVKLRKLATTGQPSSSAPTTIESNLKAAEDLLNNTSSIDPTLHGDVLSQGEGSKGSTSSTSKKRQGGVGKRKRTRTVAGVGVDGDDGPIKKESRRDVETGKRVEKERRTELGKVIRTKIRSAIGVGLDDPLPHPNPIHSFQSTLADDPQDQTLSLFVPDWKQMLDETNSAWVTRFVEEIQLEASAGQYPRVPPQDLVPEIIDTAARTAFTNMCKRYMTENDPKGVEKREKYTKKRRRWARKDLKQKRRSRAITDPTFSDLHLPPSALHIDYMSSEYSSAGEDDDEDKDGNEEGAGAEQDGQLGERVSRRRQKWEEMVRTKEEDELTQSQAHAHMGGKGGWAVGISEKVLEVRTPRWRSEQLNDIYRRLDAHANFQAETRANSSRIHTSSNPTVANATLSSSSSTPIPRAGHVAPSHRRFTQEQALMRKGRKPRDRGEEWMWASGMVGVWPSPLPLPLHQLSQAGGEAGEGAFDQVNAEVESGQIYDQVKDGLDQSHGHDHEHEHEHEMDTVGWEDGVGVEMGEAERLGLVNALEGL</sequence>
<accession>A0A5M6BNL7</accession>
<dbReference type="EMBL" id="CP144055">
    <property type="protein sequence ID" value="WWD18852.1"/>
    <property type="molecule type" value="Genomic_DNA"/>
</dbReference>
<feature type="compositionally biased region" description="Low complexity" evidence="1">
    <location>
        <begin position="145"/>
        <end position="157"/>
    </location>
</feature>
<evidence type="ECO:0000313" key="2">
    <source>
        <dbReference type="EMBL" id="WWD18852.1"/>
    </source>
</evidence>
<dbReference type="AlphaFoldDB" id="A0A5M6BNL7"/>
<organism evidence="2 3">
    <name type="scientific">Kwoniella shandongensis</name>
    <dbReference type="NCBI Taxonomy" id="1734106"/>
    <lineage>
        <taxon>Eukaryota</taxon>
        <taxon>Fungi</taxon>
        <taxon>Dikarya</taxon>
        <taxon>Basidiomycota</taxon>
        <taxon>Agaricomycotina</taxon>
        <taxon>Tremellomycetes</taxon>
        <taxon>Tremellales</taxon>
        <taxon>Cryptococcaceae</taxon>
        <taxon>Kwoniella</taxon>
    </lineage>
</organism>
<dbReference type="RefSeq" id="XP_031857414.1">
    <property type="nucleotide sequence ID" value="XM_032008312.1"/>
</dbReference>
<evidence type="ECO:0000313" key="3">
    <source>
        <dbReference type="Proteomes" id="UP000322225"/>
    </source>
</evidence>
<protein>
    <submittedName>
        <fullName evidence="2">Uncharacterized protein</fullName>
    </submittedName>
</protein>
<feature type="region of interest" description="Disordered" evidence="1">
    <location>
        <begin position="475"/>
        <end position="515"/>
    </location>
</feature>
<dbReference type="Proteomes" id="UP000322225">
    <property type="component" value="Chromosome 5"/>
</dbReference>
<gene>
    <name evidence="2" type="ORF">CI109_103307</name>
</gene>
<keyword evidence="3" id="KW-1185">Reference proteome</keyword>
<dbReference type="GeneID" id="43592484"/>
<feature type="compositionally biased region" description="Acidic residues" evidence="1">
    <location>
        <begin position="377"/>
        <end position="388"/>
    </location>
</feature>
<name>A0A5M6BNL7_9TREE</name>
<feature type="region of interest" description="Disordered" evidence="1">
    <location>
        <begin position="133"/>
        <end position="201"/>
    </location>
</feature>
<evidence type="ECO:0000256" key="1">
    <source>
        <dbReference type="SAM" id="MobiDB-lite"/>
    </source>
</evidence>
<dbReference type="KEGG" id="ksn:43592484"/>
<feature type="compositionally biased region" description="Basic and acidic residues" evidence="1">
    <location>
        <begin position="409"/>
        <end position="418"/>
    </location>
</feature>
<proteinExistence type="predicted"/>
<feature type="region of interest" description="Disordered" evidence="1">
    <location>
        <begin position="373"/>
        <end position="435"/>
    </location>
</feature>
<feature type="compositionally biased region" description="Basic residues" evidence="1">
    <location>
        <begin position="158"/>
        <end position="172"/>
    </location>
</feature>
<feature type="region of interest" description="Disordered" evidence="1">
    <location>
        <begin position="318"/>
        <end position="356"/>
    </location>
</feature>
<dbReference type="OrthoDB" id="2575040at2759"/>